<feature type="transmembrane region" description="Helical" evidence="6">
    <location>
        <begin position="67"/>
        <end position="89"/>
    </location>
</feature>
<dbReference type="InterPro" id="IPR011701">
    <property type="entry name" value="MFS"/>
</dbReference>
<keyword evidence="2 6" id="KW-0812">Transmembrane</keyword>
<feature type="transmembrane region" description="Helical" evidence="6">
    <location>
        <begin position="138"/>
        <end position="156"/>
    </location>
</feature>
<dbReference type="InterPro" id="IPR020846">
    <property type="entry name" value="MFS_dom"/>
</dbReference>
<comment type="caution">
    <text evidence="8">The sequence shown here is derived from an EMBL/GenBank/DDBJ whole genome shotgun (WGS) entry which is preliminary data.</text>
</comment>
<reference evidence="8 9" key="1">
    <citation type="journal article" date="2015" name="Stand. Genomic Sci.">
        <title>Genomic Encyclopedia of Bacterial and Archaeal Type Strains, Phase III: the genomes of soil and plant-associated and newly described type strains.</title>
        <authorList>
            <person name="Whitman W.B."/>
            <person name="Woyke T."/>
            <person name="Klenk H.P."/>
            <person name="Zhou Y."/>
            <person name="Lilburn T.G."/>
            <person name="Beck B.J."/>
            <person name="De Vos P."/>
            <person name="Vandamme P."/>
            <person name="Eisen J.A."/>
            <person name="Garrity G."/>
            <person name="Hugenholtz P."/>
            <person name="Kyrpides N.C."/>
        </authorList>
    </citation>
    <scope>NUCLEOTIDE SEQUENCE [LARGE SCALE GENOMIC DNA]</scope>
    <source>
        <strain evidence="8 9">CGMCC 1.10822</strain>
    </source>
</reference>
<dbReference type="GO" id="GO:0005886">
    <property type="term" value="C:plasma membrane"/>
    <property type="evidence" value="ECO:0007669"/>
    <property type="project" value="TreeGrafter"/>
</dbReference>
<dbReference type="SUPFAM" id="SSF103473">
    <property type="entry name" value="MFS general substrate transporter"/>
    <property type="match status" value="1"/>
</dbReference>
<feature type="transmembrane region" description="Helical" evidence="6">
    <location>
        <begin position="342"/>
        <end position="363"/>
    </location>
</feature>
<gene>
    <name evidence="8" type="ORF">IP91_02054</name>
</gene>
<feature type="transmembrane region" description="Helical" evidence="6">
    <location>
        <begin position="438"/>
        <end position="459"/>
    </location>
</feature>
<evidence type="ECO:0000259" key="7">
    <source>
        <dbReference type="PROSITE" id="PS50850"/>
    </source>
</evidence>
<dbReference type="OrthoDB" id="5291895at2"/>
<evidence type="ECO:0000256" key="1">
    <source>
        <dbReference type="ARBA" id="ARBA00004141"/>
    </source>
</evidence>
<sequence>MGSSRQAQAARVVRQEPEPAAEDAAPPAPAEEPAAVSCAVASAGSAAVSSSTAWIGRRCVPGSLSGAAVLCLVFVPFALGHYLSCLLRTVNAVLAPQLMAAAALTPGDLGLLTSAYFLAFACAQLPVGMALDRYGPRLVQLPMLLLAALGTFGFAISSGFTEMLCARALMGLGLAGCFMGAVKAVSTWVSPARLPSVQGYLIAAGGLGAASSTLPVRLFLQYADWRWLFVALAVACVVAGALIFVAAPTPPATPRKPFRLAVLAEVFRHRTFRDTATLVLIPHTVFFGMQGLWVGRWLTDVGRLPEGSVAWLLYLGMAAVVLGAVAVGMVTEWAAKRGADAITVAGVGVALFIIVQCGCVFGWRPSLPMLSVLFTLVGTITGIEYTIIAQAMPPALTGRASTCLNLLIFTGAFLVQAGFGHIVGLWQPDLQGRYPAVAYQAGFFMLVLLQLPGVAWFVLRRRRAPGRNAVESPL</sequence>
<dbReference type="Proteomes" id="UP000318431">
    <property type="component" value="Unassembled WGS sequence"/>
</dbReference>
<dbReference type="RefSeq" id="WP_145648886.1">
    <property type="nucleotide sequence ID" value="NZ_VLLB01000003.1"/>
</dbReference>
<evidence type="ECO:0000313" key="9">
    <source>
        <dbReference type="Proteomes" id="UP000318431"/>
    </source>
</evidence>
<dbReference type="PANTHER" id="PTHR23501">
    <property type="entry name" value="MAJOR FACILITATOR SUPERFAMILY"/>
    <property type="match status" value="1"/>
</dbReference>
<feature type="domain" description="Major facilitator superfamily (MFS) profile" evidence="7">
    <location>
        <begin position="73"/>
        <end position="465"/>
    </location>
</feature>
<evidence type="ECO:0000256" key="3">
    <source>
        <dbReference type="ARBA" id="ARBA00022989"/>
    </source>
</evidence>
<accession>A0A562RAY7</accession>
<dbReference type="AlphaFoldDB" id="A0A562RAY7"/>
<feature type="transmembrane region" description="Helical" evidence="6">
    <location>
        <begin position="201"/>
        <end position="220"/>
    </location>
</feature>
<dbReference type="Gene3D" id="1.20.1250.20">
    <property type="entry name" value="MFS general substrate transporter like domains"/>
    <property type="match status" value="1"/>
</dbReference>
<name>A0A562RAY7_9BURK</name>
<dbReference type="PROSITE" id="PS50850">
    <property type="entry name" value="MFS"/>
    <property type="match status" value="1"/>
</dbReference>
<keyword evidence="4 6" id="KW-0472">Membrane</keyword>
<feature type="transmembrane region" description="Helical" evidence="6">
    <location>
        <begin position="109"/>
        <end position="131"/>
    </location>
</feature>
<dbReference type="GO" id="GO:0022857">
    <property type="term" value="F:transmembrane transporter activity"/>
    <property type="evidence" value="ECO:0007669"/>
    <property type="project" value="InterPro"/>
</dbReference>
<proteinExistence type="predicted"/>
<feature type="transmembrane region" description="Helical" evidence="6">
    <location>
        <begin position="278"/>
        <end position="299"/>
    </location>
</feature>
<evidence type="ECO:0000256" key="4">
    <source>
        <dbReference type="ARBA" id="ARBA00023136"/>
    </source>
</evidence>
<feature type="transmembrane region" description="Helical" evidence="6">
    <location>
        <begin position="404"/>
        <end position="426"/>
    </location>
</feature>
<dbReference type="Pfam" id="PF07690">
    <property type="entry name" value="MFS_1"/>
    <property type="match status" value="1"/>
</dbReference>
<protein>
    <submittedName>
        <fullName evidence="8">Putative MFS family arabinose efflux permease</fullName>
    </submittedName>
</protein>
<feature type="transmembrane region" description="Helical" evidence="6">
    <location>
        <begin position="311"/>
        <end position="330"/>
    </location>
</feature>
<comment type="subcellular location">
    <subcellularLocation>
        <location evidence="1">Membrane</location>
        <topology evidence="1">Multi-pass membrane protein</topology>
    </subcellularLocation>
</comment>
<evidence type="ECO:0000256" key="2">
    <source>
        <dbReference type="ARBA" id="ARBA00022692"/>
    </source>
</evidence>
<evidence type="ECO:0000256" key="6">
    <source>
        <dbReference type="SAM" id="Phobius"/>
    </source>
</evidence>
<feature type="region of interest" description="Disordered" evidence="5">
    <location>
        <begin position="1"/>
        <end position="29"/>
    </location>
</feature>
<organism evidence="8 9">
    <name type="scientific">Pseudoduganella lurida</name>
    <dbReference type="NCBI Taxonomy" id="1036180"/>
    <lineage>
        <taxon>Bacteria</taxon>
        <taxon>Pseudomonadati</taxon>
        <taxon>Pseudomonadota</taxon>
        <taxon>Betaproteobacteria</taxon>
        <taxon>Burkholderiales</taxon>
        <taxon>Oxalobacteraceae</taxon>
        <taxon>Telluria group</taxon>
        <taxon>Pseudoduganella</taxon>
    </lineage>
</organism>
<keyword evidence="9" id="KW-1185">Reference proteome</keyword>
<evidence type="ECO:0000256" key="5">
    <source>
        <dbReference type="SAM" id="MobiDB-lite"/>
    </source>
</evidence>
<dbReference type="InterPro" id="IPR036259">
    <property type="entry name" value="MFS_trans_sf"/>
</dbReference>
<keyword evidence="3 6" id="KW-1133">Transmembrane helix</keyword>
<dbReference type="PANTHER" id="PTHR23501:SF169">
    <property type="entry name" value="SLR0616 PROTEIN"/>
    <property type="match status" value="1"/>
</dbReference>
<evidence type="ECO:0000313" key="8">
    <source>
        <dbReference type="EMBL" id="TWI66242.1"/>
    </source>
</evidence>
<dbReference type="EMBL" id="VLLB01000003">
    <property type="protein sequence ID" value="TWI66242.1"/>
    <property type="molecule type" value="Genomic_DNA"/>
</dbReference>
<feature type="transmembrane region" description="Helical" evidence="6">
    <location>
        <begin position="226"/>
        <end position="247"/>
    </location>
</feature>
<feature type="transmembrane region" description="Helical" evidence="6">
    <location>
        <begin position="168"/>
        <end position="189"/>
    </location>
</feature>
<feature type="transmembrane region" description="Helical" evidence="6">
    <location>
        <begin position="369"/>
        <end position="392"/>
    </location>
</feature>